<reference evidence="3" key="1">
    <citation type="journal article" date="2019" name="Int. J. Syst. Evol. Microbiol.">
        <title>The Global Catalogue of Microorganisms (GCM) 10K type strain sequencing project: providing services to taxonomists for standard genome sequencing and annotation.</title>
        <authorList>
            <consortium name="The Broad Institute Genomics Platform"/>
            <consortium name="The Broad Institute Genome Sequencing Center for Infectious Disease"/>
            <person name="Wu L."/>
            <person name="Ma J."/>
        </authorList>
    </citation>
    <scope>NUCLEOTIDE SEQUENCE [LARGE SCALE GENOMIC DNA]</scope>
    <source>
        <strain evidence="3">KCTC 42875</strain>
    </source>
</reference>
<keyword evidence="3" id="KW-1185">Reference proteome</keyword>
<evidence type="ECO:0000313" key="2">
    <source>
        <dbReference type="EMBL" id="MFC3549576.1"/>
    </source>
</evidence>
<evidence type="ECO:0000259" key="1">
    <source>
        <dbReference type="PROSITE" id="PS50994"/>
    </source>
</evidence>
<dbReference type="RefSeq" id="WP_386756826.1">
    <property type="nucleotide sequence ID" value="NZ_JBHRXK010000001.1"/>
</dbReference>
<protein>
    <submittedName>
        <fullName evidence="2">Transposase</fullName>
    </submittedName>
</protein>
<accession>A0ABV7RIW7</accession>
<dbReference type="InterPro" id="IPR001584">
    <property type="entry name" value="Integrase_cat-core"/>
</dbReference>
<gene>
    <name evidence="2" type="ORF">ACFOLC_00940</name>
</gene>
<comment type="caution">
    <text evidence="2">The sequence shown here is derived from an EMBL/GenBank/DDBJ whole genome shotgun (WGS) entry which is preliminary data.</text>
</comment>
<dbReference type="SUPFAM" id="SSF53098">
    <property type="entry name" value="Ribonuclease H-like"/>
    <property type="match status" value="1"/>
</dbReference>
<dbReference type="InterPro" id="IPR036397">
    <property type="entry name" value="RNaseH_sf"/>
</dbReference>
<dbReference type="PANTHER" id="PTHR46889">
    <property type="entry name" value="TRANSPOSASE INSF FOR INSERTION SEQUENCE IS3B-RELATED"/>
    <property type="match status" value="1"/>
</dbReference>
<dbReference type="Gene3D" id="3.30.420.10">
    <property type="entry name" value="Ribonuclease H-like superfamily/Ribonuclease H"/>
    <property type="match status" value="1"/>
</dbReference>
<evidence type="ECO:0000313" key="3">
    <source>
        <dbReference type="Proteomes" id="UP001595740"/>
    </source>
</evidence>
<proteinExistence type="predicted"/>
<organism evidence="2 3">
    <name type="scientific">Lysobacter cavernae</name>
    <dbReference type="NCBI Taxonomy" id="1685901"/>
    <lineage>
        <taxon>Bacteria</taxon>
        <taxon>Pseudomonadati</taxon>
        <taxon>Pseudomonadota</taxon>
        <taxon>Gammaproteobacteria</taxon>
        <taxon>Lysobacterales</taxon>
        <taxon>Lysobacteraceae</taxon>
        <taxon>Lysobacter</taxon>
    </lineage>
</organism>
<name>A0ABV7RIW7_9GAMM</name>
<feature type="domain" description="Integrase catalytic" evidence="1">
    <location>
        <begin position="26"/>
        <end position="156"/>
    </location>
</feature>
<dbReference type="InterPro" id="IPR050900">
    <property type="entry name" value="Transposase_IS3/IS150/IS904"/>
</dbReference>
<dbReference type="EMBL" id="JBHRXK010000001">
    <property type="protein sequence ID" value="MFC3549576.1"/>
    <property type="molecule type" value="Genomic_DNA"/>
</dbReference>
<dbReference type="PANTHER" id="PTHR46889:SF4">
    <property type="entry name" value="TRANSPOSASE INSO FOR INSERTION SEQUENCE ELEMENT IS911B-RELATED"/>
    <property type="match status" value="1"/>
</dbReference>
<dbReference type="Pfam" id="PF00665">
    <property type="entry name" value="rve"/>
    <property type="match status" value="1"/>
</dbReference>
<dbReference type="InterPro" id="IPR012337">
    <property type="entry name" value="RNaseH-like_sf"/>
</dbReference>
<dbReference type="Proteomes" id="UP001595740">
    <property type="component" value="Unassembled WGS sequence"/>
</dbReference>
<sequence>MHEELSYECERANLNRVVRLMAVTCLFGVPQKRRWRHKPSGVRPTHVHNHGEGWLYLCAVLDLFSHKVVGWSMAPVQDRHLVLKAVMMAGWQRPDRGPVVLHSDRGTQFTSADYQQFLKDHHIISSISTVDHCGDNAAMKGFFGCSSANACNVAAT</sequence>
<dbReference type="PROSITE" id="PS50994">
    <property type="entry name" value="INTEGRASE"/>
    <property type="match status" value="1"/>
</dbReference>